<feature type="transmembrane region" description="Helical" evidence="1">
    <location>
        <begin position="118"/>
        <end position="141"/>
    </location>
</feature>
<feature type="transmembrane region" description="Helical" evidence="1">
    <location>
        <begin position="33"/>
        <end position="54"/>
    </location>
</feature>
<dbReference type="OrthoDB" id="7375713at2"/>
<feature type="transmembrane region" description="Helical" evidence="1">
    <location>
        <begin position="373"/>
        <end position="391"/>
    </location>
</feature>
<keyword evidence="1" id="KW-1133">Transmembrane helix</keyword>
<keyword evidence="1" id="KW-0812">Transmembrane</keyword>
<keyword evidence="1" id="KW-0472">Membrane</keyword>
<evidence type="ECO:0000313" key="4">
    <source>
        <dbReference type="Proteomes" id="UP000294114"/>
    </source>
</evidence>
<reference evidence="3 4" key="1">
    <citation type="submission" date="2019-02" db="EMBL/GenBank/DDBJ databases">
        <title>Sequencing the genomes of 1000 actinobacteria strains.</title>
        <authorList>
            <person name="Klenk H.-P."/>
        </authorList>
    </citation>
    <scope>NUCLEOTIDE SEQUENCE [LARGE SCALE GENOMIC DNA]</scope>
    <source>
        <strain evidence="3 4">DSM 45612</strain>
    </source>
</reference>
<evidence type="ECO:0000256" key="1">
    <source>
        <dbReference type="SAM" id="Phobius"/>
    </source>
</evidence>
<gene>
    <name evidence="3" type="ORF">EV384_4821</name>
</gene>
<feature type="transmembrane region" description="Helical" evidence="1">
    <location>
        <begin position="265"/>
        <end position="289"/>
    </location>
</feature>
<feature type="domain" description="Acyltransferase 3" evidence="2">
    <location>
        <begin position="34"/>
        <end position="390"/>
    </location>
</feature>
<dbReference type="AlphaFoldDB" id="A0A4Q8BFK0"/>
<dbReference type="Proteomes" id="UP000294114">
    <property type="component" value="Unassembled WGS sequence"/>
</dbReference>
<dbReference type="GO" id="GO:0016747">
    <property type="term" value="F:acyltransferase activity, transferring groups other than amino-acyl groups"/>
    <property type="evidence" value="ECO:0007669"/>
    <property type="project" value="InterPro"/>
</dbReference>
<dbReference type="Pfam" id="PF01757">
    <property type="entry name" value="Acyl_transf_3"/>
    <property type="match status" value="1"/>
</dbReference>
<feature type="transmembrane region" description="Helical" evidence="1">
    <location>
        <begin position="301"/>
        <end position="322"/>
    </location>
</feature>
<sequence>MGPIDIFARAGENPHMSTIVQARRSQRMPQIGNLKTAMVAWIVAGHALLGYSSIGGWPYDEVNEVTFDRRSEWLLAILIGPSALFVVGTFFFLAGLFSPAAVARKGSARFAGDRILRLGVPFLCFMGLIWPLFMWAAYRAAGYRVSYWWTFTHRQPLLDSGPLWFAEVLLYFSLAYAAWSWAATRLRRQPRPEPGPFGGGHLVALAAAVAVASFVIRLWFPARSTQVLDLHLWQWPQCLAMFGLGVVVARRGWVGSVPEGLRHACGLAVAVTLAAVAVLAVALGVSSLAEAATPFLGGWHWQALLLAGVEACLVVAGSVWALGTAQHHLLNGGRLSVACGRASYAAFALQGPVLLALAIAARPLPLPAEAKALVVGAFGVPACFWLGWLIIARTRLGRLL</sequence>
<feature type="transmembrane region" description="Helical" evidence="1">
    <location>
        <begin position="232"/>
        <end position="253"/>
    </location>
</feature>
<keyword evidence="3" id="KW-0808">Transferase</keyword>
<name>A0A4Q8BFK0_9ACTN</name>
<dbReference type="InterPro" id="IPR050623">
    <property type="entry name" value="Glucan_succinyl_AcylTrfase"/>
</dbReference>
<protein>
    <submittedName>
        <fullName evidence="3">Acyltransferase-like protein</fullName>
    </submittedName>
</protein>
<organism evidence="3 4">
    <name type="scientific">Micromonospora kangleipakensis</name>
    <dbReference type="NCBI Taxonomy" id="1077942"/>
    <lineage>
        <taxon>Bacteria</taxon>
        <taxon>Bacillati</taxon>
        <taxon>Actinomycetota</taxon>
        <taxon>Actinomycetes</taxon>
        <taxon>Micromonosporales</taxon>
        <taxon>Micromonosporaceae</taxon>
        <taxon>Micromonospora</taxon>
    </lineage>
</organism>
<feature type="transmembrane region" description="Helical" evidence="1">
    <location>
        <begin position="342"/>
        <end position="361"/>
    </location>
</feature>
<comment type="caution">
    <text evidence="3">The sequence shown here is derived from an EMBL/GenBank/DDBJ whole genome shotgun (WGS) entry which is preliminary data.</text>
</comment>
<dbReference type="PANTHER" id="PTHR36927:SF4">
    <property type="entry name" value="BLR5718 PROTEIN"/>
    <property type="match status" value="1"/>
</dbReference>
<evidence type="ECO:0000259" key="2">
    <source>
        <dbReference type="Pfam" id="PF01757"/>
    </source>
</evidence>
<feature type="transmembrane region" description="Helical" evidence="1">
    <location>
        <begin position="202"/>
        <end position="220"/>
    </location>
</feature>
<accession>A0A4Q8BFK0</accession>
<dbReference type="EMBL" id="SHLD01000001">
    <property type="protein sequence ID" value="RZU76191.1"/>
    <property type="molecule type" value="Genomic_DNA"/>
</dbReference>
<proteinExistence type="predicted"/>
<dbReference type="PANTHER" id="PTHR36927">
    <property type="entry name" value="BLR4337 PROTEIN"/>
    <property type="match status" value="1"/>
</dbReference>
<dbReference type="InterPro" id="IPR002656">
    <property type="entry name" value="Acyl_transf_3_dom"/>
</dbReference>
<evidence type="ECO:0000313" key="3">
    <source>
        <dbReference type="EMBL" id="RZU76191.1"/>
    </source>
</evidence>
<keyword evidence="4" id="KW-1185">Reference proteome</keyword>
<feature type="transmembrane region" description="Helical" evidence="1">
    <location>
        <begin position="74"/>
        <end position="97"/>
    </location>
</feature>
<feature type="transmembrane region" description="Helical" evidence="1">
    <location>
        <begin position="161"/>
        <end position="182"/>
    </location>
</feature>
<keyword evidence="3" id="KW-0012">Acyltransferase</keyword>